<keyword evidence="4" id="KW-1185">Reference proteome</keyword>
<dbReference type="Gene3D" id="1.10.1530.10">
    <property type="match status" value="1"/>
</dbReference>
<dbReference type="Proteomes" id="UP001608902">
    <property type="component" value="Unassembled WGS sequence"/>
</dbReference>
<evidence type="ECO:0000313" key="3">
    <source>
        <dbReference type="EMBL" id="MFH4982356.1"/>
    </source>
</evidence>
<proteinExistence type="inferred from homology"/>
<evidence type="ECO:0008006" key="5">
    <source>
        <dbReference type="Google" id="ProtNLM"/>
    </source>
</evidence>
<dbReference type="InterPro" id="IPR003767">
    <property type="entry name" value="Malate/L-lactate_DH-like"/>
</dbReference>
<comment type="similarity">
    <text evidence="1">Belongs to the LDH2/MDH2 oxidoreductase family.</text>
</comment>
<dbReference type="SUPFAM" id="SSF89733">
    <property type="entry name" value="L-sulfolactate dehydrogenase-like"/>
    <property type="match status" value="1"/>
</dbReference>
<sequence length="248" mass="27163">MGIMSTMTCAFLTGRPQTFRCAVILSAAPEMMFKRHFHGLKTVANKGDKIVTVDEIRRFMCACMKKVGTCEEHAQMLADVLIEADNRGHYSHGLNRLDMYVKDIKKNVCKGEGNPTVVKERVATAWVDGNNLLGPVIGNFCIDLAMEKAKEAGVGWVVCRGSNHYGIAGWYSMRAMERGFMGFTCTNTSPIMFPTRSSKPALGTNPLSLAVKGTGGDSFVLDMATTAVAVGKARLLFLVNCLFTFRNK</sequence>
<protein>
    <recommendedName>
        <fullName evidence="5">Malate dehydrogenase</fullName>
    </recommendedName>
</protein>
<evidence type="ECO:0000256" key="2">
    <source>
        <dbReference type="ARBA" id="ARBA00023002"/>
    </source>
</evidence>
<dbReference type="EMBL" id="JBGFUD010009081">
    <property type="protein sequence ID" value="MFH4982356.1"/>
    <property type="molecule type" value="Genomic_DNA"/>
</dbReference>
<name>A0ABD6ER80_9BILA</name>
<dbReference type="InterPro" id="IPR036111">
    <property type="entry name" value="Mal/L-sulfo/L-lacto_DH-like_sf"/>
</dbReference>
<dbReference type="AlphaFoldDB" id="A0ABD6ER80"/>
<comment type="caution">
    <text evidence="3">The sequence shown here is derived from an EMBL/GenBank/DDBJ whole genome shotgun (WGS) entry which is preliminary data.</text>
</comment>
<dbReference type="PANTHER" id="PTHR11091">
    <property type="entry name" value="OXIDOREDUCTASE-RELATED"/>
    <property type="match status" value="1"/>
</dbReference>
<organism evidence="3 4">
    <name type="scientific">Gnathostoma spinigerum</name>
    <dbReference type="NCBI Taxonomy" id="75299"/>
    <lineage>
        <taxon>Eukaryota</taxon>
        <taxon>Metazoa</taxon>
        <taxon>Ecdysozoa</taxon>
        <taxon>Nematoda</taxon>
        <taxon>Chromadorea</taxon>
        <taxon>Rhabditida</taxon>
        <taxon>Spirurina</taxon>
        <taxon>Gnathostomatomorpha</taxon>
        <taxon>Gnathostomatoidea</taxon>
        <taxon>Gnathostomatidae</taxon>
        <taxon>Gnathostoma</taxon>
    </lineage>
</organism>
<dbReference type="InterPro" id="IPR043144">
    <property type="entry name" value="Mal/L-sulf/L-lact_DH-like_ah"/>
</dbReference>
<keyword evidence="2" id="KW-0560">Oxidoreductase</keyword>
<dbReference type="Pfam" id="PF02615">
    <property type="entry name" value="Ldh_2"/>
    <property type="match status" value="1"/>
</dbReference>
<dbReference type="GO" id="GO:0016491">
    <property type="term" value="F:oxidoreductase activity"/>
    <property type="evidence" value="ECO:0007669"/>
    <property type="project" value="UniProtKB-KW"/>
</dbReference>
<dbReference type="Gene3D" id="3.30.1370.60">
    <property type="entry name" value="Hypothetical oxidoreductase yiak, domain 2"/>
    <property type="match status" value="1"/>
</dbReference>
<gene>
    <name evidence="3" type="ORF">AB6A40_009065</name>
</gene>
<evidence type="ECO:0000313" key="4">
    <source>
        <dbReference type="Proteomes" id="UP001608902"/>
    </source>
</evidence>
<accession>A0ABD6ER80</accession>
<dbReference type="InterPro" id="IPR043143">
    <property type="entry name" value="Mal/L-sulf/L-lact_DH-like_NADP"/>
</dbReference>
<evidence type="ECO:0000256" key="1">
    <source>
        <dbReference type="ARBA" id="ARBA00006056"/>
    </source>
</evidence>
<reference evidence="3 4" key="1">
    <citation type="submission" date="2024-08" db="EMBL/GenBank/DDBJ databases">
        <title>Gnathostoma spinigerum genome.</title>
        <authorList>
            <person name="Gonzalez-Bertolin B."/>
            <person name="Monzon S."/>
            <person name="Zaballos A."/>
            <person name="Jimenez P."/>
            <person name="Dekumyoy P."/>
            <person name="Varona S."/>
            <person name="Cuesta I."/>
            <person name="Sumanam S."/>
            <person name="Adisakwattana P."/>
            <person name="Gasser R.B."/>
            <person name="Hernandez-Gonzalez A."/>
            <person name="Young N.D."/>
            <person name="Perteguer M.J."/>
        </authorList>
    </citation>
    <scope>NUCLEOTIDE SEQUENCE [LARGE SCALE GENOMIC DNA]</scope>
    <source>
        <strain evidence="3">AL3</strain>
        <tissue evidence="3">Liver</tissue>
    </source>
</reference>
<dbReference type="PANTHER" id="PTHR11091:SF0">
    <property type="entry name" value="MALATE DEHYDROGENASE"/>
    <property type="match status" value="1"/>
</dbReference>